<evidence type="ECO:0000313" key="3">
    <source>
        <dbReference type="Proteomes" id="UP001218218"/>
    </source>
</evidence>
<reference evidence="2" key="1">
    <citation type="submission" date="2023-03" db="EMBL/GenBank/DDBJ databases">
        <title>Massive genome expansion in bonnet fungi (Mycena s.s.) driven by repeated elements and novel gene families across ecological guilds.</title>
        <authorList>
            <consortium name="Lawrence Berkeley National Laboratory"/>
            <person name="Harder C.B."/>
            <person name="Miyauchi S."/>
            <person name="Viragh M."/>
            <person name="Kuo A."/>
            <person name="Thoen E."/>
            <person name="Andreopoulos B."/>
            <person name="Lu D."/>
            <person name="Skrede I."/>
            <person name="Drula E."/>
            <person name="Henrissat B."/>
            <person name="Morin E."/>
            <person name="Kohler A."/>
            <person name="Barry K."/>
            <person name="LaButti K."/>
            <person name="Morin E."/>
            <person name="Salamov A."/>
            <person name="Lipzen A."/>
            <person name="Mereny Z."/>
            <person name="Hegedus B."/>
            <person name="Baldrian P."/>
            <person name="Stursova M."/>
            <person name="Weitz H."/>
            <person name="Taylor A."/>
            <person name="Grigoriev I.V."/>
            <person name="Nagy L.G."/>
            <person name="Martin F."/>
            <person name="Kauserud H."/>
        </authorList>
    </citation>
    <scope>NUCLEOTIDE SEQUENCE</scope>
    <source>
        <strain evidence="2">CBHHK002</strain>
    </source>
</reference>
<dbReference type="Proteomes" id="UP001218218">
    <property type="component" value="Unassembled WGS sequence"/>
</dbReference>
<keyword evidence="3" id="KW-1185">Reference proteome</keyword>
<feature type="region of interest" description="Disordered" evidence="1">
    <location>
        <begin position="163"/>
        <end position="187"/>
    </location>
</feature>
<protein>
    <submittedName>
        <fullName evidence="2">Uncharacterized protein</fullName>
    </submittedName>
</protein>
<sequence>ASRARQKLSSGRRSHVERPRRRRWPQHTLALHAAARHPAPSRAPQTRDLETTLTHSIPCLFFLAFYIAAPDRMGGNAHPLRPPLSLDIFRPSRPSTSGQRQAQCYVQRPYDRARHLPPSPQPPPSHLLAAVYTQSSVVGRLRACVRPVHLPLPSRISLGRAAIPTNSADRQDSAEQLSDRDKRGMLR</sequence>
<accession>A0AAD7AG09</accession>
<organism evidence="2 3">
    <name type="scientific">Mycena albidolilacea</name>
    <dbReference type="NCBI Taxonomy" id="1033008"/>
    <lineage>
        <taxon>Eukaryota</taxon>
        <taxon>Fungi</taxon>
        <taxon>Dikarya</taxon>
        <taxon>Basidiomycota</taxon>
        <taxon>Agaricomycotina</taxon>
        <taxon>Agaricomycetes</taxon>
        <taxon>Agaricomycetidae</taxon>
        <taxon>Agaricales</taxon>
        <taxon>Marasmiineae</taxon>
        <taxon>Mycenaceae</taxon>
        <taxon>Mycena</taxon>
    </lineage>
</organism>
<name>A0AAD7AG09_9AGAR</name>
<gene>
    <name evidence="2" type="ORF">DFH08DRAFT_1042479</name>
</gene>
<proteinExistence type="predicted"/>
<feature type="compositionally biased region" description="Basic and acidic residues" evidence="1">
    <location>
        <begin position="169"/>
        <end position="187"/>
    </location>
</feature>
<dbReference type="AlphaFoldDB" id="A0AAD7AG09"/>
<evidence type="ECO:0000256" key="1">
    <source>
        <dbReference type="SAM" id="MobiDB-lite"/>
    </source>
</evidence>
<feature type="compositionally biased region" description="Basic residues" evidence="1">
    <location>
        <begin position="1"/>
        <end position="25"/>
    </location>
</feature>
<dbReference type="EMBL" id="JARIHO010000007">
    <property type="protein sequence ID" value="KAJ7357899.1"/>
    <property type="molecule type" value="Genomic_DNA"/>
</dbReference>
<feature type="region of interest" description="Disordered" evidence="1">
    <location>
        <begin position="1"/>
        <end position="26"/>
    </location>
</feature>
<feature type="non-terminal residue" evidence="2">
    <location>
        <position position="187"/>
    </location>
</feature>
<comment type="caution">
    <text evidence="2">The sequence shown here is derived from an EMBL/GenBank/DDBJ whole genome shotgun (WGS) entry which is preliminary data.</text>
</comment>
<evidence type="ECO:0000313" key="2">
    <source>
        <dbReference type="EMBL" id="KAJ7357899.1"/>
    </source>
</evidence>